<evidence type="ECO:0000259" key="8">
    <source>
        <dbReference type="Pfam" id="PF04824"/>
    </source>
</evidence>
<keyword evidence="3" id="KW-0498">Mitosis</keyword>
<dbReference type="PANTHER" id="PTHR12585">
    <property type="entry name" value="SCC1 / RAD21 FAMILY MEMBER"/>
    <property type="match status" value="1"/>
</dbReference>
<evidence type="ECO:0000256" key="3">
    <source>
        <dbReference type="ARBA" id="ARBA00022776"/>
    </source>
</evidence>
<dbReference type="Proteomes" id="UP000215914">
    <property type="component" value="Chromosome 14"/>
</dbReference>
<dbReference type="GO" id="GO:0008278">
    <property type="term" value="C:cohesin complex"/>
    <property type="evidence" value="ECO:0000318"/>
    <property type="project" value="GO_Central"/>
</dbReference>
<comment type="subunit">
    <text evidence="6">Component of the cohesin complex.</text>
</comment>
<dbReference type="FunCoup" id="A0A251SKB6">
    <property type="interactions" value="2371"/>
</dbReference>
<keyword evidence="5" id="KW-0539">Nucleus</keyword>
<name>A0A251SKB6_HELAN</name>
<evidence type="ECO:0000313" key="12">
    <source>
        <dbReference type="Proteomes" id="UP000215914"/>
    </source>
</evidence>
<feature type="compositionally biased region" description="Basic and acidic residues" evidence="7">
    <location>
        <begin position="851"/>
        <end position="866"/>
    </location>
</feature>
<dbReference type="STRING" id="4232.A0A251SKB6"/>
<dbReference type="SUPFAM" id="SSF46785">
    <property type="entry name" value="Winged helix' DNA-binding domain"/>
    <property type="match status" value="1"/>
</dbReference>
<dbReference type="InterPro" id="IPR006910">
    <property type="entry name" value="Rad21_Rec8_N"/>
</dbReference>
<sequence>MFYSQFILAKKGPLGTIWIAAHLERKLRKNQVADTDIGVSVDSILFPEMPIALRLSSHLLLGVVRIYSKKVNYLFDDCSEALLKVKQAFRSTAVDLPPEESTAPYHSITLPETFDLDDFELPEDDLQGNYVDQHISSKDQITLQDTMEGVVYSTSKFGLDERFGDGDASGLDLDEELLAEKAATPELAAGASNSDGDPQASGIPNEDLDDYDGDNEPVDYAQGPCTPGLWEEPNLANVQETSACEDHQEQENHAITESAVKENLENVFPHEQHQNLFESHEKSQPHVAETEQSQQTLIHDLGSTPFTELLSTGNVVPVSNDPAKVAGLLNQNVSNGPPGFPTANDNHDNFVKYQGNQENTYHLTNQFESNIDKDNLVGTPQHHTSSEPNNAATPVLFPHDSVPNSNFPSLRPCVTFPNHDTNAEALNKNFPEVHHADIDQNHQVRVDNVTQREVQVESINNYANDFSTPVNQREVQVENVNSYANDYPAPEKRLSLPHWLSDVPKNIVPEVTPIEKDITSGTKRSFAESSMTDQSLNLNESSGLFNTNMTSQSLNLNQSSGFYNTNTTEQSVNLNQSSGIYNTNTTPQSLNLNQSSGFFNTNTTPQSLNLNQSSMVFTANTSAQSQNLNQSSGFFTTDTTAQSQNVNQSSGFFTTNTTAQSQNLNQSSGFFTTNTTAQSQSLNQSSGFFTSNTTGQSLNLNQSSGPFTINMSGQSVANDDDLLSSILVGRKSSILKMKPSPPVVTQSTKRRRSTAPKTGVPKRKVLMDDNMVLHGDTIRQQLTNTEDIRRLRKKAPCTRSEISMLEKQFWEDDIFSEPIFTGVSIKLASLHSQLYNLSKIVVSRNNASLEGGKDPKSISQNDEKATQLEVGSNAPKENPVTPPEVNPVTQPVELPTVTDNHTRDNNTVSLDYYGSQPPQMGATEHVAEAEPLNSEHDLFGERTAMEIDPKSFQDADIGVPVMPTEVEPPTHVDVVPSDTFDTSAAMNEVQVDSSLQTDAPGGNSTEKMDLQSADIDINSFRSLESNIDVAPVKEVSEEKHDQDVEYRKDEEETVNEDAAIASNVESSIQNSVYNGIFGEEFGTVAAYDTEVNPVLENVTLDERENPGHHVTFETTEMNAEDIPADNRVDDAEITHPAVENNTDFLNFDDLDDDDADAGGDYAPDVDAPRVIDNSGWSSRTKAVAKYLQIMFDKEGERGRNMLAVNNLLVGKTRKEASRMFFETLVLKTKDYIHVEQADPYENINIFPRAKLLKSDF</sequence>
<dbReference type="GO" id="GO:0007059">
    <property type="term" value="P:chromosome segregation"/>
    <property type="evidence" value="ECO:0007669"/>
    <property type="project" value="UniProtKB-KW"/>
</dbReference>
<reference evidence="10 12" key="1">
    <citation type="journal article" date="2017" name="Nature">
        <title>The sunflower genome provides insights into oil metabolism, flowering and Asterid evolution.</title>
        <authorList>
            <person name="Badouin H."/>
            <person name="Gouzy J."/>
            <person name="Grassa C.J."/>
            <person name="Murat F."/>
            <person name="Staton S.E."/>
            <person name="Cottret L."/>
            <person name="Lelandais-Briere C."/>
            <person name="Owens G.L."/>
            <person name="Carrere S."/>
            <person name="Mayjonade B."/>
            <person name="Legrand L."/>
            <person name="Gill N."/>
            <person name="Kane N.C."/>
            <person name="Bowers J.E."/>
            <person name="Hubner S."/>
            <person name="Bellec A."/>
            <person name="Berard A."/>
            <person name="Berges H."/>
            <person name="Blanchet N."/>
            <person name="Boniface M.C."/>
            <person name="Brunel D."/>
            <person name="Catrice O."/>
            <person name="Chaidir N."/>
            <person name="Claudel C."/>
            <person name="Donnadieu C."/>
            <person name="Faraut T."/>
            <person name="Fievet G."/>
            <person name="Helmstetter N."/>
            <person name="King M."/>
            <person name="Knapp S.J."/>
            <person name="Lai Z."/>
            <person name="Le Paslier M.C."/>
            <person name="Lippi Y."/>
            <person name="Lorenzon L."/>
            <person name="Mandel J.R."/>
            <person name="Marage G."/>
            <person name="Marchand G."/>
            <person name="Marquand E."/>
            <person name="Bret-Mestries E."/>
            <person name="Morien E."/>
            <person name="Nambeesan S."/>
            <person name="Nguyen T."/>
            <person name="Pegot-Espagnet P."/>
            <person name="Pouilly N."/>
            <person name="Raftis F."/>
            <person name="Sallet E."/>
            <person name="Schiex T."/>
            <person name="Thomas J."/>
            <person name="Vandecasteele C."/>
            <person name="Vares D."/>
            <person name="Vear F."/>
            <person name="Vautrin S."/>
            <person name="Crespi M."/>
            <person name="Mangin B."/>
            <person name="Burke J.M."/>
            <person name="Salse J."/>
            <person name="Munos S."/>
            <person name="Vincourt P."/>
            <person name="Rieseberg L.H."/>
            <person name="Langlade N.B."/>
        </authorList>
    </citation>
    <scope>NUCLEOTIDE SEQUENCE [LARGE SCALE GENOMIC DNA]</scope>
    <source>
        <strain evidence="12">cv. SF193</strain>
        <tissue evidence="10">Leaves</tissue>
    </source>
</reference>
<dbReference type="FunFam" id="1.10.10.580:FF:000002">
    <property type="entry name" value="Sister chromatid cohesion 1 protein 4"/>
    <property type="match status" value="1"/>
</dbReference>
<accession>A0A251SKB6</accession>
<keyword evidence="3" id="KW-0132">Cell division</keyword>
<comment type="subcellular location">
    <subcellularLocation>
        <location evidence="1">Nucleus</location>
    </subcellularLocation>
</comment>
<reference evidence="10" key="3">
    <citation type="submission" date="2020-06" db="EMBL/GenBank/DDBJ databases">
        <title>Helianthus annuus Genome sequencing and assembly Release 2.</title>
        <authorList>
            <person name="Gouzy J."/>
            <person name="Langlade N."/>
            <person name="Munos S."/>
        </authorList>
    </citation>
    <scope>NUCLEOTIDE SEQUENCE</scope>
    <source>
        <tissue evidence="10">Leaves</tissue>
    </source>
</reference>
<dbReference type="PANTHER" id="PTHR12585:SF69">
    <property type="entry name" value="FI11703P"/>
    <property type="match status" value="1"/>
</dbReference>
<dbReference type="InterPro" id="IPR036390">
    <property type="entry name" value="WH_DNA-bd_sf"/>
</dbReference>
<dbReference type="InterPro" id="IPR006909">
    <property type="entry name" value="Rad21/Rec8_C_eu"/>
</dbReference>
<keyword evidence="3" id="KW-0131">Cell cycle</keyword>
<keyword evidence="4" id="KW-0159">Chromosome partition</keyword>
<dbReference type="Gramene" id="mRNA:HanXRQr2_Chr14g0659601">
    <property type="protein sequence ID" value="mRNA:HanXRQr2_Chr14g0659601"/>
    <property type="gene ID" value="HanXRQr2_Chr14g0659601"/>
</dbReference>
<feature type="compositionally biased region" description="Basic and acidic residues" evidence="7">
    <location>
        <begin position="1036"/>
        <end position="1050"/>
    </location>
</feature>
<feature type="domain" description="Rad21/Rec8-like protein C-terminal eukaryotic" evidence="8">
    <location>
        <begin position="1203"/>
        <end position="1250"/>
    </location>
</feature>
<feature type="compositionally biased region" description="Acidic residues" evidence="7">
    <location>
        <begin position="206"/>
        <end position="217"/>
    </location>
</feature>
<dbReference type="Gene3D" id="1.10.10.580">
    <property type="entry name" value="Structural maintenance of chromosome 1. Chain E"/>
    <property type="match status" value="1"/>
</dbReference>
<dbReference type="InterPro" id="IPR039781">
    <property type="entry name" value="Rad21/Rec8-like"/>
</dbReference>
<dbReference type="GO" id="GO:0007062">
    <property type="term" value="P:sister chromatid cohesion"/>
    <property type="evidence" value="ECO:0000318"/>
    <property type="project" value="GO_Central"/>
</dbReference>
<dbReference type="CDD" id="cd21793">
    <property type="entry name" value="Rad21_Rec8_M_AtSYN1-like"/>
    <property type="match status" value="1"/>
</dbReference>
<dbReference type="InParanoid" id="A0A251SKB6"/>
<evidence type="ECO:0000313" key="11">
    <source>
        <dbReference type="EMBL" id="OTF99279.1"/>
    </source>
</evidence>
<feature type="compositionally biased region" description="Basic residues" evidence="7">
    <location>
        <begin position="748"/>
        <end position="759"/>
    </location>
</feature>
<dbReference type="OMA" id="HNEPMAV"/>
<dbReference type="EMBL" id="MNCJ02000329">
    <property type="protein sequence ID" value="KAF5770451.1"/>
    <property type="molecule type" value="Genomic_DNA"/>
</dbReference>
<dbReference type="EMBL" id="CM007903">
    <property type="protein sequence ID" value="OTF99279.1"/>
    <property type="molecule type" value="Genomic_DNA"/>
</dbReference>
<dbReference type="Pfam" id="PF04825">
    <property type="entry name" value="Rad21_Rec8_N"/>
    <property type="match status" value="1"/>
</dbReference>
<dbReference type="GO" id="GO:0003682">
    <property type="term" value="F:chromatin binding"/>
    <property type="evidence" value="ECO:0000318"/>
    <property type="project" value="GO_Central"/>
</dbReference>
<comment type="similarity">
    <text evidence="2">Belongs to the rad21 family.</text>
</comment>
<dbReference type="GO" id="GO:1990414">
    <property type="term" value="P:replication-born double-strand break repair via sister chromatid exchange"/>
    <property type="evidence" value="ECO:0000318"/>
    <property type="project" value="GO_Central"/>
</dbReference>
<feature type="region of interest" description="Disordered" evidence="7">
    <location>
        <begin position="1036"/>
        <end position="1055"/>
    </location>
</feature>
<dbReference type="OrthoDB" id="10071381at2759"/>
<evidence type="ECO:0000256" key="5">
    <source>
        <dbReference type="ARBA" id="ARBA00023242"/>
    </source>
</evidence>
<feature type="region of interest" description="Disordered" evidence="7">
    <location>
        <begin position="738"/>
        <end position="759"/>
    </location>
</feature>
<feature type="region of interest" description="Disordered" evidence="7">
    <location>
        <begin position="848"/>
        <end position="890"/>
    </location>
</feature>
<evidence type="ECO:0000256" key="6">
    <source>
        <dbReference type="ARBA" id="ARBA00064543"/>
    </source>
</evidence>
<keyword evidence="12" id="KW-1185">Reference proteome</keyword>
<evidence type="ECO:0000256" key="4">
    <source>
        <dbReference type="ARBA" id="ARBA00022829"/>
    </source>
</evidence>
<dbReference type="GO" id="GO:0005634">
    <property type="term" value="C:nucleus"/>
    <property type="evidence" value="ECO:0007669"/>
    <property type="project" value="UniProtKB-SubCell"/>
</dbReference>
<reference evidence="11" key="2">
    <citation type="submission" date="2017-02" db="EMBL/GenBank/DDBJ databases">
        <title>Sunflower complete genome.</title>
        <authorList>
            <person name="Langlade N."/>
            <person name="Munos S."/>
        </authorList>
    </citation>
    <scope>NUCLEOTIDE SEQUENCE [LARGE SCALE GENOMIC DNA]</scope>
    <source>
        <tissue evidence="11">Leaves</tissue>
    </source>
</reference>
<evidence type="ECO:0000256" key="1">
    <source>
        <dbReference type="ARBA" id="ARBA00004123"/>
    </source>
</evidence>
<feature type="region of interest" description="Disordered" evidence="7">
    <location>
        <begin position="186"/>
        <end position="217"/>
    </location>
</feature>
<evidence type="ECO:0000259" key="9">
    <source>
        <dbReference type="Pfam" id="PF04825"/>
    </source>
</evidence>
<evidence type="ECO:0000256" key="2">
    <source>
        <dbReference type="ARBA" id="ARBA00009870"/>
    </source>
</evidence>
<dbReference type="Pfam" id="PF04824">
    <property type="entry name" value="Rad21_Rec8"/>
    <property type="match status" value="1"/>
</dbReference>
<gene>
    <name evidence="11" type="ORF">HannXRQ_Chr14g0454801</name>
    <name evidence="10" type="ORF">HanXRQr2_Chr14g0659601</name>
</gene>
<dbReference type="AlphaFoldDB" id="A0A251SKB6"/>
<dbReference type="InterPro" id="IPR023093">
    <property type="entry name" value="ScpA-like_C"/>
</dbReference>
<evidence type="ECO:0000256" key="7">
    <source>
        <dbReference type="SAM" id="MobiDB-lite"/>
    </source>
</evidence>
<proteinExistence type="inferred from homology"/>
<organism evidence="11 12">
    <name type="scientific">Helianthus annuus</name>
    <name type="common">Common sunflower</name>
    <dbReference type="NCBI Taxonomy" id="4232"/>
    <lineage>
        <taxon>Eukaryota</taxon>
        <taxon>Viridiplantae</taxon>
        <taxon>Streptophyta</taxon>
        <taxon>Embryophyta</taxon>
        <taxon>Tracheophyta</taxon>
        <taxon>Spermatophyta</taxon>
        <taxon>Magnoliopsida</taxon>
        <taxon>eudicotyledons</taxon>
        <taxon>Gunneridae</taxon>
        <taxon>Pentapetalae</taxon>
        <taxon>asterids</taxon>
        <taxon>campanulids</taxon>
        <taxon>Asterales</taxon>
        <taxon>Asteraceae</taxon>
        <taxon>Asteroideae</taxon>
        <taxon>Heliantheae alliance</taxon>
        <taxon>Heliantheae</taxon>
        <taxon>Helianthus</taxon>
    </lineage>
</organism>
<protein>
    <submittedName>
        <fullName evidence="10 11">Rad21/Rec8-like protein</fullName>
    </submittedName>
</protein>
<evidence type="ECO:0000313" key="10">
    <source>
        <dbReference type="EMBL" id="KAF5770451.1"/>
    </source>
</evidence>
<feature type="domain" description="Rad21/Rec8-like protein N-terminal" evidence="9">
    <location>
        <begin position="1"/>
        <end position="101"/>
    </location>
</feature>